<dbReference type="OrthoDB" id="9801725at2"/>
<dbReference type="SUPFAM" id="SSF111038">
    <property type="entry name" value="YjbQ-like"/>
    <property type="match status" value="1"/>
</dbReference>
<dbReference type="InterPro" id="IPR035917">
    <property type="entry name" value="YjbQ-like_sf"/>
</dbReference>
<evidence type="ECO:0000313" key="2">
    <source>
        <dbReference type="EMBL" id="RDU24043.1"/>
    </source>
</evidence>
<dbReference type="EMBL" id="QRCT01000016">
    <property type="protein sequence ID" value="RDU24043.1"/>
    <property type="molecule type" value="Genomic_DNA"/>
</dbReference>
<dbReference type="NCBIfam" id="TIGR00149">
    <property type="entry name" value="TIGR00149_YjbQ"/>
    <property type="match status" value="1"/>
</dbReference>
<accession>A0A371AWV3</accession>
<dbReference type="Pfam" id="PF01894">
    <property type="entry name" value="YjbQ"/>
    <property type="match status" value="1"/>
</dbReference>
<dbReference type="PANTHER" id="PTHR30615">
    <property type="entry name" value="UNCHARACTERIZED PROTEIN YJBQ-RELATED"/>
    <property type="match status" value="1"/>
</dbReference>
<sequence>MVELHTINWMSERPEQFHMITKEVHQIVEKSSIKNGMVLIVTAHTTTGIMVNEGLPCVETDIADTLDRIAPVDAEYVHAHFLPSYGATGNNSTGHIKSLICGNHCAFPVINGKIVCGGAQDIYIIEFDGPQTRKIYVEIIGE</sequence>
<name>A0A371AWV3_9FIRM</name>
<dbReference type="PANTHER" id="PTHR30615:SF8">
    <property type="entry name" value="UPF0047 PROTEIN C4A8.02C"/>
    <property type="match status" value="1"/>
</dbReference>
<gene>
    <name evidence="2" type="ORF">DWV06_07050</name>
</gene>
<protein>
    <submittedName>
        <fullName evidence="2">YjbQ family protein</fullName>
    </submittedName>
</protein>
<evidence type="ECO:0000313" key="3">
    <source>
        <dbReference type="Proteomes" id="UP000255036"/>
    </source>
</evidence>
<comment type="similarity">
    <text evidence="1">Belongs to the UPF0047 family.</text>
</comment>
<keyword evidence="3" id="KW-1185">Reference proteome</keyword>
<dbReference type="RefSeq" id="WP_115481476.1">
    <property type="nucleotide sequence ID" value="NZ_QRCT01000016.1"/>
</dbReference>
<dbReference type="Proteomes" id="UP000255036">
    <property type="component" value="Unassembled WGS sequence"/>
</dbReference>
<dbReference type="PIRSF" id="PIRSF004681">
    <property type="entry name" value="UCP004681"/>
    <property type="match status" value="1"/>
</dbReference>
<proteinExistence type="inferred from homology"/>
<dbReference type="Gene3D" id="2.60.120.460">
    <property type="entry name" value="YjbQ-like"/>
    <property type="match status" value="1"/>
</dbReference>
<dbReference type="InterPro" id="IPR001602">
    <property type="entry name" value="UPF0047_YjbQ-like"/>
</dbReference>
<comment type="caution">
    <text evidence="2">The sequence shown here is derived from an EMBL/GenBank/DDBJ whole genome shotgun (WGS) entry which is preliminary data.</text>
</comment>
<dbReference type="AlphaFoldDB" id="A0A371AWV3"/>
<reference evidence="2 3" key="1">
    <citation type="submission" date="2018-07" db="EMBL/GenBank/DDBJ databases">
        <title>Anaerosacharophilus polymeroproducens gen. nov. sp. nov., an anaerobic bacterium isolated from salt field.</title>
        <authorList>
            <person name="Kim W."/>
            <person name="Yang S.-H."/>
            <person name="Oh J."/>
            <person name="Lee J.-H."/>
            <person name="Kwon K.K."/>
        </authorList>
    </citation>
    <scope>NUCLEOTIDE SEQUENCE [LARGE SCALE GENOMIC DNA]</scope>
    <source>
        <strain evidence="2 3">MCWD5</strain>
    </source>
</reference>
<evidence type="ECO:0000256" key="1">
    <source>
        <dbReference type="ARBA" id="ARBA00005534"/>
    </source>
</evidence>
<organism evidence="2 3">
    <name type="scientific">Anaerosacchariphilus polymeriproducens</name>
    <dbReference type="NCBI Taxonomy" id="1812858"/>
    <lineage>
        <taxon>Bacteria</taxon>
        <taxon>Bacillati</taxon>
        <taxon>Bacillota</taxon>
        <taxon>Clostridia</taxon>
        <taxon>Lachnospirales</taxon>
        <taxon>Lachnospiraceae</taxon>
        <taxon>Anaerosacchariphilus</taxon>
    </lineage>
</organism>